<evidence type="ECO:0000313" key="2">
    <source>
        <dbReference type="Proteomes" id="UP000824205"/>
    </source>
</evidence>
<organism evidence="1 2">
    <name type="scientific">Candidatus Eubacterium faecipullorum</name>
    <dbReference type="NCBI Taxonomy" id="2838571"/>
    <lineage>
        <taxon>Bacteria</taxon>
        <taxon>Bacillati</taxon>
        <taxon>Bacillota</taxon>
        <taxon>Clostridia</taxon>
        <taxon>Eubacteriales</taxon>
        <taxon>Eubacteriaceae</taxon>
        <taxon>Eubacterium</taxon>
    </lineage>
</organism>
<sequence>MHTSDKQALINLAVLTVRYMKNSGKTDEEVRYILSKRLNFSDIMIDQIM</sequence>
<dbReference type="Proteomes" id="UP000824205">
    <property type="component" value="Unassembled WGS sequence"/>
</dbReference>
<reference evidence="1" key="1">
    <citation type="journal article" date="2021" name="PeerJ">
        <title>Extensive microbial diversity within the chicken gut microbiome revealed by metagenomics and culture.</title>
        <authorList>
            <person name="Gilroy R."/>
            <person name="Ravi A."/>
            <person name="Getino M."/>
            <person name="Pursley I."/>
            <person name="Horton D.L."/>
            <person name="Alikhan N.F."/>
            <person name="Baker D."/>
            <person name="Gharbi K."/>
            <person name="Hall N."/>
            <person name="Watson M."/>
            <person name="Adriaenssens E.M."/>
            <person name="Foster-Nyarko E."/>
            <person name="Jarju S."/>
            <person name="Secka A."/>
            <person name="Antonio M."/>
            <person name="Oren A."/>
            <person name="Chaudhuri R.R."/>
            <person name="La Ragione R."/>
            <person name="Hildebrand F."/>
            <person name="Pallen M.J."/>
        </authorList>
    </citation>
    <scope>NUCLEOTIDE SEQUENCE</scope>
    <source>
        <strain evidence="1">421</strain>
    </source>
</reference>
<accession>A0A9D1RH89</accession>
<reference evidence="1" key="2">
    <citation type="submission" date="2021-04" db="EMBL/GenBank/DDBJ databases">
        <authorList>
            <person name="Gilroy R."/>
        </authorList>
    </citation>
    <scope>NUCLEOTIDE SEQUENCE</scope>
    <source>
        <strain evidence="1">421</strain>
    </source>
</reference>
<dbReference type="EMBL" id="DXGE01000035">
    <property type="protein sequence ID" value="HIW86587.1"/>
    <property type="molecule type" value="Genomic_DNA"/>
</dbReference>
<gene>
    <name evidence="1" type="ORF">IAA48_08850</name>
</gene>
<evidence type="ECO:0000313" key="1">
    <source>
        <dbReference type="EMBL" id="HIW86587.1"/>
    </source>
</evidence>
<dbReference type="AlphaFoldDB" id="A0A9D1RH89"/>
<proteinExistence type="predicted"/>
<name>A0A9D1RH89_9FIRM</name>
<protein>
    <submittedName>
        <fullName evidence="1">Uncharacterized protein</fullName>
    </submittedName>
</protein>
<comment type="caution">
    <text evidence="1">The sequence shown here is derived from an EMBL/GenBank/DDBJ whole genome shotgun (WGS) entry which is preliminary data.</text>
</comment>